<accession>A0A3S9HC03</accession>
<evidence type="ECO:0000313" key="3">
    <source>
        <dbReference type="EMBL" id="AZP04906.1"/>
    </source>
</evidence>
<dbReference type="EMBL" id="CP034465">
    <property type="protein sequence ID" value="AZP04906.1"/>
    <property type="molecule type" value="Genomic_DNA"/>
</dbReference>
<dbReference type="Gene3D" id="3.40.50.2000">
    <property type="entry name" value="Glycogen Phosphorylase B"/>
    <property type="match status" value="2"/>
</dbReference>
<dbReference type="Pfam" id="PF00534">
    <property type="entry name" value="Glycos_transf_1"/>
    <property type="match status" value="1"/>
</dbReference>
<protein>
    <submittedName>
        <fullName evidence="3">Glycosyltransferase family 1 protein</fullName>
    </submittedName>
</protein>
<evidence type="ECO:0000313" key="4">
    <source>
        <dbReference type="Proteomes" id="UP000273326"/>
    </source>
</evidence>
<dbReference type="InterPro" id="IPR050194">
    <property type="entry name" value="Glycosyltransferase_grp1"/>
</dbReference>
<organism evidence="3 4">
    <name type="scientific">Jeotgalibaca ciconiae</name>
    <dbReference type="NCBI Taxonomy" id="2496265"/>
    <lineage>
        <taxon>Bacteria</taxon>
        <taxon>Bacillati</taxon>
        <taxon>Bacillota</taxon>
        <taxon>Bacilli</taxon>
        <taxon>Lactobacillales</taxon>
        <taxon>Carnobacteriaceae</taxon>
        <taxon>Jeotgalibaca</taxon>
    </lineage>
</organism>
<dbReference type="InterPro" id="IPR001296">
    <property type="entry name" value="Glyco_trans_1"/>
</dbReference>
<evidence type="ECO:0000259" key="1">
    <source>
        <dbReference type="Pfam" id="PF00534"/>
    </source>
</evidence>
<dbReference type="InterPro" id="IPR028098">
    <property type="entry name" value="Glyco_trans_4-like_N"/>
</dbReference>
<dbReference type="AlphaFoldDB" id="A0A3S9HC03"/>
<gene>
    <name evidence="3" type="ORF">EJN90_09785</name>
</gene>
<keyword evidence="4" id="KW-1185">Reference proteome</keyword>
<dbReference type="RefSeq" id="WP_126110767.1">
    <property type="nucleotide sequence ID" value="NZ_CP034465.1"/>
</dbReference>
<dbReference type="CDD" id="cd03808">
    <property type="entry name" value="GT4_CapM-like"/>
    <property type="match status" value="1"/>
</dbReference>
<dbReference type="SUPFAM" id="SSF53756">
    <property type="entry name" value="UDP-Glycosyltransferase/glycogen phosphorylase"/>
    <property type="match status" value="1"/>
</dbReference>
<dbReference type="PANTHER" id="PTHR45947">
    <property type="entry name" value="SULFOQUINOVOSYL TRANSFERASE SQD2"/>
    <property type="match status" value="1"/>
</dbReference>
<sequence>MKILFVSTVSSTVNAFLLPHIKMLIEKGHQVDIACNINNPISPELNGSDCKIYNLEFSRSPHKKGNITAYKKLKKVISINKYDIVHTHTPVASFITRMVCKNMDTIKTIYTAHGFHFYKGAPLKNWLIYYPLEKLLSHYTDTLITINKEDFEISTKKFKAKRNQYIPGVGLDIKKINNTPSNKDEKRKSINVPIDAFVILSVGELNKNKNHEIVIKAMSKMKNQKIHYVICGKGSLDSYLKDLASDLKVSSKIHILGLRTDVIEILKASDLFILPSLREGLPVSLIEAMAVGLPVIGSNIRGNIDLIKENKGGFLYKKDNMDELIYYISKIYYENELAIRMGEFNKSEAQNYKLESIIKKLEMVYT</sequence>
<dbReference type="Proteomes" id="UP000273326">
    <property type="component" value="Chromosome"/>
</dbReference>
<dbReference type="Pfam" id="PF13477">
    <property type="entry name" value="Glyco_trans_4_2"/>
    <property type="match status" value="1"/>
</dbReference>
<feature type="domain" description="Glycosyl transferase family 1" evidence="1">
    <location>
        <begin position="183"/>
        <end position="346"/>
    </location>
</feature>
<dbReference type="OrthoDB" id="9806653at2"/>
<dbReference type="KEGG" id="jeh:EJN90_09785"/>
<reference evidence="4" key="1">
    <citation type="submission" date="2018-12" db="EMBL/GenBank/DDBJ databases">
        <title>Complete genome sequencing of Jeotgalibaca sp. H21T32.</title>
        <authorList>
            <person name="Bae J.-W."/>
            <person name="Lee S.-Y."/>
        </authorList>
    </citation>
    <scope>NUCLEOTIDE SEQUENCE [LARGE SCALE GENOMIC DNA]</scope>
    <source>
        <strain evidence="4">H21T32</strain>
    </source>
</reference>
<evidence type="ECO:0000259" key="2">
    <source>
        <dbReference type="Pfam" id="PF13477"/>
    </source>
</evidence>
<keyword evidence="3" id="KW-0808">Transferase</keyword>
<name>A0A3S9HC03_9LACT</name>
<proteinExistence type="predicted"/>
<feature type="domain" description="Glycosyltransferase subfamily 4-like N-terminal" evidence="2">
    <location>
        <begin position="2"/>
        <end position="147"/>
    </location>
</feature>
<dbReference type="GO" id="GO:0016757">
    <property type="term" value="F:glycosyltransferase activity"/>
    <property type="evidence" value="ECO:0007669"/>
    <property type="project" value="InterPro"/>
</dbReference>
<dbReference type="PANTHER" id="PTHR45947:SF3">
    <property type="entry name" value="SULFOQUINOVOSYL TRANSFERASE SQD2"/>
    <property type="match status" value="1"/>
</dbReference>